<protein>
    <submittedName>
        <fullName evidence="1">Uncharacterized protein</fullName>
    </submittedName>
</protein>
<sequence>MEAAALVARWEAFLAKIEATLQETLEDAEPALQELALAKDGGVVPFLNGTAAVKRQVQNLTGRIHETWHDQVRPKLRAADPEKVHWDELAESRKGSTLSDASSTLVTRWETVLCGRVAERLHARTMGGARTSFRCTLCSADVEVTENLFRAHYVACPFCGGRNTYEPSSALRETLHFTADHLARFRTLDLHDALEAAHDRCSAERIGTPSGVSTRQSP</sequence>
<organism evidence="1 2">
    <name type="scientific">Saltatorellus ferox</name>
    <dbReference type="NCBI Taxonomy" id="2528018"/>
    <lineage>
        <taxon>Bacteria</taxon>
        <taxon>Pseudomonadati</taxon>
        <taxon>Planctomycetota</taxon>
        <taxon>Planctomycetia</taxon>
        <taxon>Planctomycetia incertae sedis</taxon>
        <taxon>Saltatorellus</taxon>
    </lineage>
</organism>
<dbReference type="EMBL" id="CP036434">
    <property type="protein sequence ID" value="QDV08002.1"/>
    <property type="molecule type" value="Genomic_DNA"/>
</dbReference>
<keyword evidence="2" id="KW-1185">Reference proteome</keyword>
<gene>
    <name evidence="1" type="ORF">Poly30_35380</name>
</gene>
<evidence type="ECO:0000313" key="1">
    <source>
        <dbReference type="EMBL" id="QDV08002.1"/>
    </source>
</evidence>
<dbReference type="Proteomes" id="UP000320390">
    <property type="component" value="Chromosome"/>
</dbReference>
<accession>A0A518EV78</accession>
<evidence type="ECO:0000313" key="2">
    <source>
        <dbReference type="Proteomes" id="UP000320390"/>
    </source>
</evidence>
<reference evidence="1 2" key="1">
    <citation type="submission" date="2019-02" db="EMBL/GenBank/DDBJ databases">
        <title>Deep-cultivation of Planctomycetes and their phenomic and genomic characterization uncovers novel biology.</title>
        <authorList>
            <person name="Wiegand S."/>
            <person name="Jogler M."/>
            <person name="Boedeker C."/>
            <person name="Pinto D."/>
            <person name="Vollmers J."/>
            <person name="Rivas-Marin E."/>
            <person name="Kohn T."/>
            <person name="Peeters S.H."/>
            <person name="Heuer A."/>
            <person name="Rast P."/>
            <person name="Oberbeckmann S."/>
            <person name="Bunk B."/>
            <person name="Jeske O."/>
            <person name="Meyerdierks A."/>
            <person name="Storesund J.E."/>
            <person name="Kallscheuer N."/>
            <person name="Luecker S."/>
            <person name="Lage O.M."/>
            <person name="Pohl T."/>
            <person name="Merkel B.J."/>
            <person name="Hornburger P."/>
            <person name="Mueller R.-W."/>
            <person name="Bruemmer F."/>
            <person name="Labrenz M."/>
            <person name="Spormann A.M."/>
            <person name="Op den Camp H."/>
            <person name="Overmann J."/>
            <person name="Amann R."/>
            <person name="Jetten M.S.M."/>
            <person name="Mascher T."/>
            <person name="Medema M.H."/>
            <person name="Devos D.P."/>
            <person name="Kaster A.-K."/>
            <person name="Ovreas L."/>
            <person name="Rohde M."/>
            <person name="Galperin M.Y."/>
            <person name="Jogler C."/>
        </authorList>
    </citation>
    <scope>NUCLEOTIDE SEQUENCE [LARGE SCALE GENOMIC DNA]</scope>
    <source>
        <strain evidence="1 2">Poly30</strain>
    </source>
</reference>
<proteinExistence type="predicted"/>
<name>A0A518EV78_9BACT</name>
<dbReference type="AlphaFoldDB" id="A0A518EV78"/>